<keyword evidence="2" id="KW-0812">Transmembrane</keyword>
<sequence length="440" mass="50948">MNKKKIKNNSSKDKSSLTINGNTNVIDDTPIPTKEKKSIKKNMAEKSITENAYLASKSRYEVLDGLRGVASFIVIIFHLFESYTNPLEPYKEKIYHGYLAVDFFFALSGFVIGYAYDDRWGTKMNIIDFIKRRITRLHPMVILGHVVGLFLFHFGSYDFFPLIMTTPWWKLFLLFIYGCFLLPSPKQWDIRGWEEIYPLNGACWSLMWEYIANILYALIIRHFNKITTMIFVGFSSLLTINLCMNIDIFGVLDGRGSKTYSVAGGWSFDKQHMLIAITRLLYPFFCGLLISRLNWKINVKKGGFWLCSLIISICFCLPHIGGDEHSWMNGLYECICILIIIPIVVMLGAGSQVDNNISKKLCNFLGDVSYPLYITHYPVIYMQMAWISKNPDANELSKILTSVSIFIFSIFLAYIYLKNYDEPVREWIKNHWFQKKAKNN</sequence>
<feature type="transmembrane region" description="Helical" evidence="2">
    <location>
        <begin position="167"/>
        <end position="183"/>
    </location>
</feature>
<reference evidence="4 5" key="2">
    <citation type="submission" date="2016-08" db="EMBL/GenBank/DDBJ databases">
        <title>Pervasive Adenine N6-methylation of Active Genes in Fungi.</title>
        <authorList>
            <consortium name="DOE Joint Genome Institute"/>
            <person name="Mondo S.J."/>
            <person name="Dannebaum R.O."/>
            <person name="Kuo R.C."/>
            <person name="Labutti K."/>
            <person name="Haridas S."/>
            <person name="Kuo A."/>
            <person name="Salamov A."/>
            <person name="Ahrendt S.R."/>
            <person name="Lipzen A."/>
            <person name="Sullivan W."/>
            <person name="Andreopoulos W.B."/>
            <person name="Clum A."/>
            <person name="Lindquist E."/>
            <person name="Daum C."/>
            <person name="Ramamoorthy G.K."/>
            <person name="Gryganskyi A."/>
            <person name="Culley D."/>
            <person name="Magnuson J.K."/>
            <person name="James T.Y."/>
            <person name="O'Malley M.A."/>
            <person name="Stajich J.E."/>
            <person name="Spatafora J.W."/>
            <person name="Visel A."/>
            <person name="Grigoriev I.V."/>
        </authorList>
    </citation>
    <scope>NUCLEOTIDE SEQUENCE [LARGE SCALE GENOMIC DNA]</scope>
    <source>
        <strain evidence="5">finn</strain>
    </source>
</reference>
<evidence type="ECO:0000259" key="3">
    <source>
        <dbReference type="Pfam" id="PF01757"/>
    </source>
</evidence>
<name>A0A1Y1V4R6_9FUNG</name>
<feature type="transmembrane region" description="Helical" evidence="2">
    <location>
        <begin position="302"/>
        <end position="321"/>
    </location>
</feature>
<feature type="region of interest" description="Disordered" evidence="1">
    <location>
        <begin position="1"/>
        <end position="31"/>
    </location>
</feature>
<evidence type="ECO:0000256" key="1">
    <source>
        <dbReference type="SAM" id="MobiDB-lite"/>
    </source>
</evidence>
<protein>
    <submittedName>
        <fullName evidence="4">Acyltransferase</fullName>
    </submittedName>
</protein>
<evidence type="ECO:0000313" key="4">
    <source>
        <dbReference type="EMBL" id="ORX47121.1"/>
    </source>
</evidence>
<dbReference type="InterPro" id="IPR002656">
    <property type="entry name" value="Acyl_transf_3_dom"/>
</dbReference>
<dbReference type="PANTHER" id="PTHR23028:SF134">
    <property type="entry name" value="PUTATIVE (AFU_ORTHOLOGUE AFUA_4G08520)-RELATED"/>
    <property type="match status" value="1"/>
</dbReference>
<evidence type="ECO:0000256" key="2">
    <source>
        <dbReference type="SAM" id="Phobius"/>
    </source>
</evidence>
<dbReference type="Pfam" id="PF01757">
    <property type="entry name" value="Acyl_transf_3"/>
    <property type="match status" value="1"/>
</dbReference>
<accession>A0A1Y1V4R6</accession>
<dbReference type="AlphaFoldDB" id="A0A1Y1V4R6"/>
<dbReference type="InterPro" id="IPR050879">
    <property type="entry name" value="Acyltransferase_3"/>
</dbReference>
<dbReference type="Proteomes" id="UP000193719">
    <property type="component" value="Unassembled WGS sequence"/>
</dbReference>
<keyword evidence="4" id="KW-0012">Acyltransferase</keyword>
<proteinExistence type="predicted"/>
<dbReference type="GO" id="GO:0016747">
    <property type="term" value="F:acyltransferase activity, transferring groups other than amino-acyl groups"/>
    <property type="evidence" value="ECO:0007669"/>
    <property type="project" value="InterPro"/>
</dbReference>
<gene>
    <name evidence="4" type="ORF">BCR36DRAFT_413771</name>
</gene>
<feature type="compositionally biased region" description="Polar residues" evidence="1">
    <location>
        <begin position="17"/>
        <end position="26"/>
    </location>
</feature>
<dbReference type="PANTHER" id="PTHR23028">
    <property type="entry name" value="ACETYLTRANSFERASE"/>
    <property type="match status" value="1"/>
</dbReference>
<keyword evidence="4" id="KW-0808">Transferase</keyword>
<feature type="domain" description="Acyltransferase 3" evidence="3">
    <location>
        <begin position="63"/>
        <end position="416"/>
    </location>
</feature>
<evidence type="ECO:0000313" key="5">
    <source>
        <dbReference type="Proteomes" id="UP000193719"/>
    </source>
</evidence>
<dbReference type="OrthoDB" id="10031269at2759"/>
<keyword evidence="2" id="KW-1133">Transmembrane helix</keyword>
<feature type="transmembrane region" description="Helical" evidence="2">
    <location>
        <begin position="327"/>
        <end position="349"/>
    </location>
</feature>
<comment type="caution">
    <text evidence="4">The sequence shown here is derived from an EMBL/GenBank/DDBJ whole genome shotgun (WGS) entry which is preliminary data.</text>
</comment>
<keyword evidence="2" id="KW-0472">Membrane</keyword>
<feature type="transmembrane region" description="Helical" evidence="2">
    <location>
        <begin position="370"/>
        <end position="387"/>
    </location>
</feature>
<reference evidence="4 5" key="1">
    <citation type="submission" date="2016-08" db="EMBL/GenBank/DDBJ databases">
        <title>Genomes of anaerobic fungi encode conserved fungal cellulosomes for biomass hydrolysis.</title>
        <authorList>
            <consortium name="DOE Joint Genome Institute"/>
            <person name="Haitjema C.H."/>
            <person name="Gilmore S.P."/>
            <person name="Henske J.K."/>
            <person name="Solomon K.V."/>
            <person name="De Groot R."/>
            <person name="Kuo A."/>
            <person name="Mondo S.J."/>
            <person name="Salamov A.A."/>
            <person name="Labutti K."/>
            <person name="Zhao Z."/>
            <person name="Chiniquy J."/>
            <person name="Barry K."/>
            <person name="Brewer H.M."/>
            <person name="Purvine S.O."/>
            <person name="Wright A.T."/>
            <person name="Boxma B."/>
            <person name="Van Alen T."/>
            <person name="Hackstein J.H."/>
            <person name="Baker S.E."/>
            <person name="Grigoriev I.V."/>
            <person name="O'Malley M.A."/>
        </authorList>
    </citation>
    <scope>NUCLEOTIDE SEQUENCE [LARGE SCALE GENOMIC DNA]</scope>
    <source>
        <strain evidence="5">finn</strain>
    </source>
</reference>
<organism evidence="4 5">
    <name type="scientific">Piromyces finnis</name>
    <dbReference type="NCBI Taxonomy" id="1754191"/>
    <lineage>
        <taxon>Eukaryota</taxon>
        <taxon>Fungi</taxon>
        <taxon>Fungi incertae sedis</taxon>
        <taxon>Chytridiomycota</taxon>
        <taxon>Chytridiomycota incertae sedis</taxon>
        <taxon>Neocallimastigomycetes</taxon>
        <taxon>Neocallimastigales</taxon>
        <taxon>Neocallimastigaceae</taxon>
        <taxon>Piromyces</taxon>
    </lineage>
</organism>
<feature type="transmembrane region" description="Helical" evidence="2">
    <location>
        <begin position="95"/>
        <end position="116"/>
    </location>
</feature>
<dbReference type="EMBL" id="MCFH01000032">
    <property type="protein sequence ID" value="ORX47121.1"/>
    <property type="molecule type" value="Genomic_DNA"/>
</dbReference>
<feature type="transmembrane region" description="Helical" evidence="2">
    <location>
        <begin position="229"/>
        <end position="252"/>
    </location>
</feature>
<feature type="transmembrane region" description="Helical" evidence="2">
    <location>
        <begin position="137"/>
        <end position="155"/>
    </location>
</feature>
<feature type="transmembrane region" description="Helical" evidence="2">
    <location>
        <begin position="399"/>
        <end position="417"/>
    </location>
</feature>
<feature type="transmembrane region" description="Helical" evidence="2">
    <location>
        <begin position="65"/>
        <end position="83"/>
    </location>
</feature>
<keyword evidence="5" id="KW-1185">Reference proteome</keyword>
<feature type="transmembrane region" description="Helical" evidence="2">
    <location>
        <begin position="272"/>
        <end position="290"/>
    </location>
</feature>